<feature type="domain" description="CARMIL C-terminal" evidence="12">
    <location>
        <begin position="898"/>
        <end position="1112"/>
    </location>
</feature>
<keyword evidence="7" id="KW-0677">Repeat</keyword>
<evidence type="ECO:0000256" key="5">
    <source>
        <dbReference type="ARBA" id="ARBA00022490"/>
    </source>
</evidence>
<feature type="compositionally biased region" description="Basic and acidic residues" evidence="11">
    <location>
        <begin position="1446"/>
        <end position="1466"/>
    </location>
</feature>
<evidence type="ECO:0000256" key="2">
    <source>
        <dbReference type="ARBA" id="ARBA00004496"/>
    </source>
</evidence>
<comment type="function">
    <text evidence="10">Catalyzes the aldol cleavage of 4-hydroxy-4-methyl-2-oxoglutarate (HMG) into 2 molecules of pyruvate. Also contains a secondary oxaloacetate (OAA) decarboxylase activity due to the common pyruvate enolate transition state formed following C-C bond cleavage in the retro-aldol and decarboxylation reactions.</text>
</comment>
<keyword evidence="10" id="KW-0456">Lyase</keyword>
<comment type="similarity">
    <text evidence="3">Belongs to the CARMIL family.</text>
</comment>
<feature type="compositionally biased region" description="Low complexity" evidence="11">
    <location>
        <begin position="1353"/>
        <end position="1363"/>
    </location>
</feature>
<dbReference type="GO" id="GO:0034315">
    <property type="term" value="P:regulation of Arp2/3 complex-mediated actin nucleation"/>
    <property type="evidence" value="ECO:0007669"/>
    <property type="project" value="TreeGrafter"/>
</dbReference>
<dbReference type="NCBIfam" id="TIGR01935">
    <property type="entry name" value="NOT-MenG"/>
    <property type="match status" value="1"/>
</dbReference>
<dbReference type="InterPro" id="IPR051279">
    <property type="entry name" value="PP1-Reg/Actin-Interact_Protein"/>
</dbReference>
<evidence type="ECO:0000259" key="12">
    <source>
        <dbReference type="Pfam" id="PF16000"/>
    </source>
</evidence>
<evidence type="ECO:0000313" key="15">
    <source>
        <dbReference type="Proteomes" id="UP001249851"/>
    </source>
</evidence>
<dbReference type="GO" id="GO:0005886">
    <property type="term" value="C:plasma membrane"/>
    <property type="evidence" value="ECO:0007669"/>
    <property type="project" value="UniProtKB-SubCell"/>
</dbReference>
<evidence type="ECO:0000313" key="14">
    <source>
        <dbReference type="EMBL" id="KAK2553150.1"/>
    </source>
</evidence>
<feature type="compositionally biased region" description="Acidic residues" evidence="11">
    <location>
        <begin position="1113"/>
        <end position="1122"/>
    </location>
</feature>
<comment type="caution">
    <text evidence="14">The sequence shown here is derived from an EMBL/GenBank/DDBJ whole genome shotgun (WGS) entry which is preliminary data.</text>
</comment>
<dbReference type="PANTHER" id="PTHR24112">
    <property type="entry name" value="LEUCINE-RICH REPEAT, ISOFORM F-RELATED"/>
    <property type="match status" value="1"/>
</dbReference>
<dbReference type="GO" id="GO:0008948">
    <property type="term" value="F:oxaloacetate decarboxylase activity"/>
    <property type="evidence" value="ECO:0007669"/>
    <property type="project" value="UniProtKB-EC"/>
</dbReference>
<dbReference type="GO" id="GO:0005737">
    <property type="term" value="C:cytoplasm"/>
    <property type="evidence" value="ECO:0007669"/>
    <property type="project" value="UniProtKB-SubCell"/>
</dbReference>
<dbReference type="SUPFAM" id="SSF52047">
    <property type="entry name" value="RNI-like"/>
    <property type="match status" value="1"/>
</dbReference>
<keyword evidence="4" id="KW-1003">Cell membrane</keyword>
<keyword evidence="8" id="KW-0472">Membrane</keyword>
<feature type="compositionally biased region" description="Basic and acidic residues" evidence="11">
    <location>
        <begin position="1165"/>
        <end position="1287"/>
    </location>
</feature>
<dbReference type="CDD" id="cd16841">
    <property type="entry name" value="RraA_family"/>
    <property type="match status" value="1"/>
</dbReference>
<comment type="similarity">
    <text evidence="10">Belongs to the class II aldolase/RraA-like family.</text>
</comment>
<keyword evidence="15" id="KW-1185">Reference proteome</keyword>
<evidence type="ECO:0000256" key="10">
    <source>
        <dbReference type="RuleBase" id="RU004338"/>
    </source>
</evidence>
<evidence type="ECO:0000256" key="11">
    <source>
        <dbReference type="SAM" id="MobiDB-lite"/>
    </source>
</evidence>
<sequence length="1731" mass="190332">YPSTALCLRRVSCVTYSFQVPYKLLLGSIVFTFRRFISGSESAMNTADLSDEYSDVLQYVEPNLFRNFGGRLKFGGKISTVKCHEDNVLVKKALSEDGNKRVLVVDAGGSLRCAMLGDNLAAMAVKNNWTGVIMYGCIRDSEEIRKMDLGVAAMGTMPLKSIKKGQGEREIPVRFGGVTFLPGHFVYSDSDGIIVSPRELSLPPPKFREAMADDSSETESGLLKNVQLAIRRDIELSFVKKAKIEFKGDRSEVRILALSAHRFYVLTTSKNGCKVDFSVHVLEIQNIESSKPLLITLSCGDKSHHFRVSQPKDTIEIIAHILVSLKSNYPSGNPDRLLRVTYGPPEESDQRQAQVSTLVNNLRNMEGDVETGPCGGFSKVYVSMCDYYGPAFLEEVVWDIDTIYLSLNAKELNIQDFDHLEQKDLVPIISTLEYNEWFTKISCDSFKLGSEVCDAIIRVVKKSSTIEELVLDNVSFGRDYCQKLALALTSNPKTTLNSLSLNGNSIEDRGVVHLAGILCKLPHGAISLGQALKSNKYNESSLQKMDLSKNPFKGEGVAGLCEFLAKPNMLTHLNLSGTECPLDLLFGALFRGCVQHLASINLSGNTFTSNSAQALKLLDMSDCKLPAEAVRAILKGLNENNVLCGVELNISSNELRATGAKAIADHVKKLKSVSRLDISDNVHILAKVASNTSIKHLNLGQNTKHSKSSGVVMEALVQLISEENSHLESISLAESNGNHMGDEGARILAKAVQINSKLRTLSWDKNGTSYRGFADIAAALECNHTLLSMPMPLHDAAQSLKPQTEENLRKMVDQLTVQLQDLISELRLSKDTDAQNEIKTAKNYVQDADKLKQLLLKFHLCTDDLDLEARFAELAAEFHKAAEDKMKSNLDKMIDCAKEDVKSRLEAVVQNKPQLSETFVEEVILTQAAAGIANRLSEDKLAVASVMVDTIMEVVIHQLENSVLKLDLLVKDQRNKMEQGENGVANSVDEDDVAVLAVPATEGSDLSSKNYRRRPTVSRPSRPGPDRVVEAEEEEEKGGKDEVKVAKDVMDAKPPPQPSVKLELADLPAVEPKALELTHLGKDRPRPPRKRRPPTRPSNMPAVAHDSSNGDAKEEEEEEDIESFWLVTAESGINIQLPGFLKRKARDRALTGPGTGEGSASWHTSKGEKKTKEVSPKLGRDRASTQKLPEVKKEKVDRTLSETKTEALRERVPSDNELEGSKERVPSVKKPEVSKERVPLEKKPVVSKENIPAKKETEVSKENIPTEKETESSNEQKPEETSTENKPEVTPPEKQTKISKEGKLSDKKPEGARPLIMGVKPFVSPTGVPQPRERTATGDQATKPTRAEPAPPLATAKKPPKFGIGIGGAAGGGLLAEMKLRQERGASFERKKVPLKPVDSKPKVEAGAGDKKAEWEVTKEKLVKPSSLKRPKIPSGIPPKPAPRPPKKESPKEVEKPAVEKNEDPSKQSVADQADGEKVEVGNSDNQVAKKEEKPEVKKEDEKFKEENNKDLDKTSEKLGDTKKETNPMSEGAENEKIMQNAEKPEQKGREEKTTEDKEIPDKTIEKKEKVTIAEPTNKVDSMDDLWLRRESGKEALRPGGRSLSLKVQRSTSTEKAASARSATLPKPWSPGQAASSMLSRKLSWELPKVGSEDLLKAKTMRSDSLSEEAIKEDSEEQIPKTPTSSHEDAMKGTEKGGDEAEVTKTSDDKTISSGNLTLEEILSADGETNL</sequence>
<dbReference type="Proteomes" id="UP001249851">
    <property type="component" value="Unassembled WGS sequence"/>
</dbReference>
<dbReference type="InterPro" id="IPR001611">
    <property type="entry name" value="Leu-rich_rpt"/>
</dbReference>
<comment type="cofactor">
    <cofactor evidence="10">
        <name>a divalent metal cation</name>
        <dbReference type="ChEBI" id="CHEBI:60240"/>
    </cofactor>
</comment>
<evidence type="ECO:0000256" key="7">
    <source>
        <dbReference type="ARBA" id="ARBA00022737"/>
    </source>
</evidence>
<comment type="catalytic activity">
    <reaction evidence="10">
        <text>oxaloacetate + H(+) = pyruvate + CO2</text>
        <dbReference type="Rhea" id="RHEA:15641"/>
        <dbReference type="ChEBI" id="CHEBI:15361"/>
        <dbReference type="ChEBI" id="CHEBI:15378"/>
        <dbReference type="ChEBI" id="CHEBI:16452"/>
        <dbReference type="ChEBI" id="CHEBI:16526"/>
        <dbReference type="EC" id="4.1.1.112"/>
    </reaction>
</comment>
<feature type="compositionally biased region" description="Basic and acidic residues" evidence="11">
    <location>
        <begin position="1037"/>
        <end position="1051"/>
    </location>
</feature>
<feature type="non-terminal residue" evidence="14">
    <location>
        <position position="1"/>
    </location>
</feature>
<feature type="compositionally biased region" description="Basic and acidic residues" evidence="11">
    <location>
        <begin position="1686"/>
        <end position="1711"/>
    </location>
</feature>
<dbReference type="InterPro" id="IPR041245">
    <property type="entry name" value="CARMIL_PH"/>
</dbReference>
<organism evidence="14 15">
    <name type="scientific">Acropora cervicornis</name>
    <name type="common">Staghorn coral</name>
    <dbReference type="NCBI Taxonomy" id="6130"/>
    <lineage>
        <taxon>Eukaryota</taxon>
        <taxon>Metazoa</taxon>
        <taxon>Cnidaria</taxon>
        <taxon>Anthozoa</taxon>
        <taxon>Hexacorallia</taxon>
        <taxon>Scleractinia</taxon>
        <taxon>Astrocoeniina</taxon>
        <taxon>Acroporidae</taxon>
        <taxon>Acropora</taxon>
    </lineage>
</organism>
<dbReference type="Pfam" id="PF13516">
    <property type="entry name" value="LRR_6"/>
    <property type="match status" value="2"/>
</dbReference>
<protein>
    <recommendedName>
        <fullName evidence="10">4-hydroxy-4-methyl-2-oxoglutarate aldolase</fullName>
        <shortName evidence="10">HMG aldolase</shortName>
        <ecNumber evidence="10">4.1.1.112</ecNumber>
        <ecNumber evidence="10">4.1.3.17</ecNumber>
    </recommendedName>
    <alternativeName>
        <fullName evidence="10">Oxaloacetate decarboxylase</fullName>
    </alternativeName>
</protein>
<dbReference type="Pfam" id="PF16000">
    <property type="entry name" value="CARMIL_C"/>
    <property type="match status" value="1"/>
</dbReference>
<dbReference type="Gene3D" id="3.50.30.40">
    <property type="entry name" value="Ribonuclease E inhibitor RraA/RraA-like"/>
    <property type="match status" value="1"/>
</dbReference>
<dbReference type="InterPro" id="IPR010203">
    <property type="entry name" value="RraA"/>
</dbReference>
<keyword evidence="6" id="KW-0433">Leucine-rich repeat</keyword>
<reference evidence="14" key="1">
    <citation type="journal article" date="2023" name="G3 (Bethesda)">
        <title>Whole genome assembly and annotation of the endangered Caribbean coral Acropora cervicornis.</title>
        <authorList>
            <person name="Selwyn J.D."/>
            <person name="Vollmer S.V."/>
        </authorList>
    </citation>
    <scope>NUCLEOTIDE SEQUENCE</scope>
    <source>
        <strain evidence="14">K2</strain>
    </source>
</reference>
<evidence type="ECO:0000256" key="8">
    <source>
        <dbReference type="ARBA" id="ARBA00023136"/>
    </source>
</evidence>
<reference evidence="14" key="2">
    <citation type="journal article" date="2023" name="Science">
        <title>Genomic signatures of disease resistance in endangered staghorn corals.</title>
        <authorList>
            <person name="Vollmer S.V."/>
            <person name="Selwyn J.D."/>
            <person name="Despard B.A."/>
            <person name="Roesel C.L."/>
        </authorList>
    </citation>
    <scope>NUCLEOTIDE SEQUENCE</scope>
    <source>
        <tissue evidence="14">Whole Organism</tissue>
    </source>
</reference>
<dbReference type="InterPro" id="IPR032675">
    <property type="entry name" value="LRR_dom_sf"/>
</dbReference>
<dbReference type="InterPro" id="IPR005493">
    <property type="entry name" value="RraA/RraA-like"/>
</dbReference>
<dbReference type="PANTHER" id="PTHR24112:SF66">
    <property type="entry name" value="LEUCINE-RICH REPEAT, ISOFORM F"/>
    <property type="match status" value="1"/>
</dbReference>
<dbReference type="EC" id="4.1.3.17" evidence="10"/>
<dbReference type="GO" id="GO:0046872">
    <property type="term" value="F:metal ion binding"/>
    <property type="evidence" value="ECO:0007669"/>
    <property type="project" value="UniProtKB-KW"/>
</dbReference>
<feature type="compositionally biased region" description="Basic and acidic residues" evidence="11">
    <location>
        <begin position="1543"/>
        <end position="1572"/>
    </location>
</feature>
<evidence type="ECO:0000259" key="13">
    <source>
        <dbReference type="Pfam" id="PF17888"/>
    </source>
</evidence>
<evidence type="ECO:0000256" key="6">
    <source>
        <dbReference type="ARBA" id="ARBA00022614"/>
    </source>
</evidence>
<dbReference type="EMBL" id="JARQWQ010000080">
    <property type="protein sequence ID" value="KAK2553150.1"/>
    <property type="molecule type" value="Genomic_DNA"/>
</dbReference>
<comment type="cofactor">
    <cofactor evidence="9">
        <name>Mg(2+)</name>
        <dbReference type="ChEBI" id="CHEBI:18420"/>
    </cofactor>
</comment>
<name>A0AAD9Q2G9_ACRCE</name>
<comment type="catalytic activity">
    <reaction evidence="10">
        <text>4-hydroxy-4-methyl-2-oxoglutarate = 2 pyruvate</text>
        <dbReference type="Rhea" id="RHEA:22748"/>
        <dbReference type="ChEBI" id="CHEBI:15361"/>
        <dbReference type="ChEBI" id="CHEBI:58276"/>
        <dbReference type="EC" id="4.1.3.17"/>
    </reaction>
</comment>
<keyword evidence="9 10" id="KW-0479">Metal-binding</keyword>
<feature type="region of interest" description="Disordered" evidence="11">
    <location>
        <begin position="999"/>
        <end position="1123"/>
    </location>
</feature>
<dbReference type="NCBIfam" id="NF006875">
    <property type="entry name" value="PRK09372.1"/>
    <property type="match status" value="1"/>
</dbReference>
<feature type="binding site" evidence="9">
    <location>
        <position position="139"/>
    </location>
    <ligand>
        <name>substrate</name>
    </ligand>
</feature>
<comment type="subunit">
    <text evidence="10">Homotrimer.</text>
</comment>
<dbReference type="Pfam" id="PF17888">
    <property type="entry name" value="Carm_PH"/>
    <property type="match status" value="1"/>
</dbReference>
<evidence type="ECO:0000256" key="1">
    <source>
        <dbReference type="ARBA" id="ARBA00004236"/>
    </source>
</evidence>
<dbReference type="Gene3D" id="3.80.10.10">
    <property type="entry name" value="Ribonuclease Inhibitor"/>
    <property type="match status" value="1"/>
</dbReference>
<feature type="region of interest" description="Disordered" evidence="11">
    <location>
        <begin position="1146"/>
        <end position="1371"/>
    </location>
</feature>
<feature type="binding site" evidence="9">
    <location>
        <begin position="117"/>
        <end position="120"/>
    </location>
    <ligand>
        <name>substrate</name>
    </ligand>
</feature>
<feature type="region of interest" description="Disordered" evidence="11">
    <location>
        <begin position="1593"/>
        <end position="1731"/>
    </location>
</feature>
<dbReference type="GO" id="GO:0030027">
    <property type="term" value="C:lamellipodium"/>
    <property type="evidence" value="ECO:0007669"/>
    <property type="project" value="TreeGrafter"/>
</dbReference>
<feature type="region of interest" description="Disordered" evidence="11">
    <location>
        <begin position="1386"/>
        <end position="1577"/>
    </location>
</feature>
<accession>A0AAD9Q2G9</accession>
<dbReference type="GO" id="GO:0051252">
    <property type="term" value="P:regulation of RNA metabolic process"/>
    <property type="evidence" value="ECO:0007669"/>
    <property type="project" value="InterPro"/>
</dbReference>
<dbReference type="Pfam" id="PF03737">
    <property type="entry name" value="RraA-like"/>
    <property type="match status" value="1"/>
</dbReference>
<dbReference type="SMART" id="SM00368">
    <property type="entry name" value="LRR_RI"/>
    <property type="match status" value="5"/>
</dbReference>
<feature type="domain" description="CARMIL pleckstrin homology" evidence="13">
    <location>
        <begin position="237"/>
        <end position="330"/>
    </location>
</feature>
<dbReference type="GO" id="GO:0047443">
    <property type="term" value="F:4-hydroxy-4-methyl-2-oxoglutarate aldolase activity"/>
    <property type="evidence" value="ECO:0007669"/>
    <property type="project" value="UniProtKB-EC"/>
</dbReference>
<feature type="compositionally biased region" description="Basic and acidic residues" evidence="11">
    <location>
        <begin position="1488"/>
        <end position="1526"/>
    </location>
</feature>
<feature type="compositionally biased region" description="Polar residues" evidence="11">
    <location>
        <begin position="1606"/>
        <end position="1616"/>
    </location>
</feature>
<dbReference type="GO" id="GO:0016477">
    <property type="term" value="P:cell migration"/>
    <property type="evidence" value="ECO:0007669"/>
    <property type="project" value="TreeGrafter"/>
</dbReference>
<evidence type="ECO:0000256" key="3">
    <source>
        <dbReference type="ARBA" id="ARBA00007298"/>
    </source>
</evidence>
<dbReference type="InterPro" id="IPR011993">
    <property type="entry name" value="PH-like_dom_sf"/>
</dbReference>
<dbReference type="GO" id="GO:0008428">
    <property type="term" value="F:ribonuclease inhibitor activity"/>
    <property type="evidence" value="ECO:0007669"/>
    <property type="project" value="InterPro"/>
</dbReference>
<dbReference type="EC" id="4.1.1.112" evidence="10"/>
<feature type="binding site" evidence="9">
    <location>
        <position position="140"/>
    </location>
    <ligand>
        <name>Mg(2+)</name>
        <dbReference type="ChEBI" id="CHEBI:18420"/>
    </ligand>
</feature>
<evidence type="ECO:0000256" key="4">
    <source>
        <dbReference type="ARBA" id="ARBA00022475"/>
    </source>
</evidence>
<keyword evidence="9" id="KW-0460">Magnesium</keyword>
<keyword evidence="5" id="KW-0963">Cytoplasm</keyword>
<gene>
    <name evidence="14" type="ORF">P5673_025607</name>
</gene>
<dbReference type="SUPFAM" id="SSF89562">
    <property type="entry name" value="RraA-like"/>
    <property type="match status" value="1"/>
</dbReference>
<evidence type="ECO:0000256" key="9">
    <source>
        <dbReference type="PIRSR" id="PIRSR605493-1"/>
    </source>
</evidence>
<dbReference type="Gene3D" id="2.30.29.30">
    <property type="entry name" value="Pleckstrin-homology domain (PH domain)/Phosphotyrosine-binding domain (PTB)"/>
    <property type="match status" value="1"/>
</dbReference>
<dbReference type="InterPro" id="IPR031943">
    <property type="entry name" value="CARMIL_C"/>
</dbReference>
<comment type="subcellular location">
    <subcellularLocation>
        <location evidence="1">Cell membrane</location>
    </subcellularLocation>
    <subcellularLocation>
        <location evidence="2">Cytoplasm</location>
    </subcellularLocation>
</comment>
<feature type="compositionally biased region" description="Basic and acidic residues" evidence="11">
    <location>
        <begin position="1294"/>
        <end position="1311"/>
    </location>
</feature>
<proteinExistence type="inferred from homology"/>
<feature type="compositionally biased region" description="Basic and acidic residues" evidence="11">
    <location>
        <begin position="1073"/>
        <end position="1086"/>
    </location>
</feature>
<dbReference type="InterPro" id="IPR036704">
    <property type="entry name" value="RraA/RraA-like_sf"/>
</dbReference>
<feature type="compositionally biased region" description="Basic and acidic residues" evidence="11">
    <location>
        <begin position="1386"/>
        <end position="1423"/>
    </location>
</feature>